<dbReference type="InterPro" id="IPR010987">
    <property type="entry name" value="Glutathione-S-Trfase_C-like"/>
</dbReference>
<dbReference type="Pfam" id="PF13409">
    <property type="entry name" value="GST_N_2"/>
    <property type="match status" value="1"/>
</dbReference>
<dbReference type="PANTHER" id="PTHR44051:SF2">
    <property type="entry name" value="HYPOTHETICAL GLUTATHIONE S-TRANSFERASE LIKE PROTEIN"/>
    <property type="match status" value="1"/>
</dbReference>
<dbReference type="EMBL" id="UGVE01000002">
    <property type="protein sequence ID" value="SUE36112.1"/>
    <property type="molecule type" value="Genomic_DNA"/>
</dbReference>
<organism evidence="5 6">
    <name type="scientific">Ralstonia mannitolilytica</name>
    <dbReference type="NCBI Taxonomy" id="105219"/>
    <lineage>
        <taxon>Bacteria</taxon>
        <taxon>Pseudomonadati</taxon>
        <taxon>Pseudomonadota</taxon>
        <taxon>Betaproteobacteria</taxon>
        <taxon>Burkholderiales</taxon>
        <taxon>Burkholderiaceae</taxon>
        <taxon>Ralstonia</taxon>
    </lineage>
</organism>
<dbReference type="InterPro" id="IPR036249">
    <property type="entry name" value="Thioredoxin-like_sf"/>
</dbReference>
<sequence length="211" mass="22986">MSCKPAQPIKLYRHALSGHCHRVELLLKLLELPYERIDIDLRAREHKTPAFLQLNRFGQVPVIDDGGTVIADSNAILVYLAKRYDDGRWLPADPVGAAQVQRWFSVAAGPLASGPAGARRAAVFGAPLDAQALIAQSHALLAIFDEELAEHDYLLGPTPTLADIACYSYIAHAPEGNVSLDSYAHVRAWLSRIEQWPNFVAMQASAVGLAA</sequence>
<dbReference type="PROSITE" id="PS50404">
    <property type="entry name" value="GST_NTER"/>
    <property type="match status" value="1"/>
</dbReference>
<evidence type="ECO:0000259" key="3">
    <source>
        <dbReference type="PROSITE" id="PS50404"/>
    </source>
</evidence>
<feature type="domain" description="GST C-terminal" evidence="4">
    <location>
        <begin position="93"/>
        <end position="211"/>
    </location>
</feature>
<dbReference type="GO" id="GO:0016740">
    <property type="term" value="F:transferase activity"/>
    <property type="evidence" value="ECO:0007669"/>
    <property type="project" value="UniProtKB-KW"/>
</dbReference>
<comment type="caution">
    <text evidence="5">The sequence shown here is derived from an EMBL/GenBank/DDBJ whole genome shotgun (WGS) entry which is preliminary data.</text>
</comment>
<accession>A0AAJ5D700</accession>
<dbReference type="AlphaFoldDB" id="A0AAJ5D700"/>
<dbReference type="InterPro" id="IPR040079">
    <property type="entry name" value="Glutathione_S-Trfase"/>
</dbReference>
<protein>
    <submittedName>
        <fullName evidence="5">GST-like protein yfcG</fullName>
    </submittedName>
</protein>
<evidence type="ECO:0000256" key="2">
    <source>
        <dbReference type="ARBA" id="ARBA00022679"/>
    </source>
</evidence>
<reference evidence="5 6" key="1">
    <citation type="submission" date="2018-06" db="EMBL/GenBank/DDBJ databases">
        <authorList>
            <consortium name="Pathogen Informatics"/>
            <person name="Doyle S."/>
        </authorList>
    </citation>
    <scope>NUCLEOTIDE SEQUENCE [LARGE SCALE GENOMIC DNA]</scope>
    <source>
        <strain evidence="5 6">NCTC10894</strain>
    </source>
</reference>
<dbReference type="FunFam" id="3.40.30.10:FF:000039">
    <property type="entry name" value="Glutathione S-transferase domain"/>
    <property type="match status" value="1"/>
</dbReference>
<dbReference type="SUPFAM" id="SSF52833">
    <property type="entry name" value="Thioredoxin-like"/>
    <property type="match status" value="1"/>
</dbReference>
<dbReference type="SUPFAM" id="SSF47616">
    <property type="entry name" value="GST C-terminal domain-like"/>
    <property type="match status" value="1"/>
</dbReference>
<dbReference type="Proteomes" id="UP000255008">
    <property type="component" value="Unassembled WGS sequence"/>
</dbReference>
<dbReference type="InterPro" id="IPR004045">
    <property type="entry name" value="Glutathione_S-Trfase_N"/>
</dbReference>
<name>A0AAJ5D700_9RALS</name>
<gene>
    <name evidence="5" type="primary">yfcG_3</name>
    <name evidence="5" type="ORF">NCTC10894_04131</name>
</gene>
<evidence type="ECO:0000256" key="1">
    <source>
        <dbReference type="ARBA" id="ARBA00007409"/>
    </source>
</evidence>
<dbReference type="InterPro" id="IPR036282">
    <property type="entry name" value="Glutathione-S-Trfase_C_sf"/>
</dbReference>
<dbReference type="CDD" id="cd03056">
    <property type="entry name" value="GST_N_4"/>
    <property type="match status" value="1"/>
</dbReference>
<dbReference type="Gene3D" id="3.40.30.10">
    <property type="entry name" value="Glutaredoxin"/>
    <property type="match status" value="1"/>
</dbReference>
<dbReference type="PROSITE" id="PS50405">
    <property type="entry name" value="GST_CTER"/>
    <property type="match status" value="1"/>
</dbReference>
<evidence type="ECO:0000313" key="6">
    <source>
        <dbReference type="Proteomes" id="UP000255008"/>
    </source>
</evidence>
<dbReference type="Pfam" id="PF00043">
    <property type="entry name" value="GST_C"/>
    <property type="match status" value="1"/>
</dbReference>
<dbReference type="SFLD" id="SFLDG01151">
    <property type="entry name" value="Main.2:_Nu-like"/>
    <property type="match status" value="1"/>
</dbReference>
<feature type="domain" description="GST N-terminal" evidence="3">
    <location>
        <begin position="7"/>
        <end position="88"/>
    </location>
</feature>
<evidence type="ECO:0000259" key="4">
    <source>
        <dbReference type="PROSITE" id="PS50405"/>
    </source>
</evidence>
<dbReference type="Gene3D" id="1.20.1050.10">
    <property type="match status" value="1"/>
</dbReference>
<dbReference type="RefSeq" id="WP_062738081.1">
    <property type="nucleotide sequence ID" value="NZ_BAAAEC010000011.1"/>
</dbReference>
<evidence type="ECO:0000313" key="5">
    <source>
        <dbReference type="EMBL" id="SUE36112.1"/>
    </source>
</evidence>
<keyword evidence="2" id="KW-0808">Transferase</keyword>
<dbReference type="SFLD" id="SFLDS00019">
    <property type="entry name" value="Glutathione_Transferase_(cytos"/>
    <property type="match status" value="1"/>
</dbReference>
<dbReference type="PANTHER" id="PTHR44051">
    <property type="entry name" value="GLUTATHIONE S-TRANSFERASE-RELATED"/>
    <property type="match status" value="1"/>
</dbReference>
<comment type="similarity">
    <text evidence="1">Belongs to the GST superfamily.</text>
</comment>
<proteinExistence type="inferred from homology"/>
<dbReference type="InterPro" id="IPR004046">
    <property type="entry name" value="GST_C"/>
</dbReference>
<dbReference type="SFLD" id="SFLDG00358">
    <property type="entry name" value="Main_(cytGST)"/>
    <property type="match status" value="1"/>
</dbReference>